<gene>
    <name evidence="2" type="ORF">HK103_002959</name>
</gene>
<accession>A0AAD5UIF4</accession>
<dbReference type="Proteomes" id="UP001210925">
    <property type="component" value="Unassembled WGS sequence"/>
</dbReference>
<evidence type="ECO:0000313" key="2">
    <source>
        <dbReference type="EMBL" id="KAJ3259072.1"/>
    </source>
</evidence>
<feature type="region of interest" description="Disordered" evidence="1">
    <location>
        <begin position="270"/>
        <end position="292"/>
    </location>
</feature>
<evidence type="ECO:0000313" key="3">
    <source>
        <dbReference type="Proteomes" id="UP001210925"/>
    </source>
</evidence>
<protein>
    <submittedName>
        <fullName evidence="2">Uncharacterized protein</fullName>
    </submittedName>
</protein>
<proteinExistence type="predicted"/>
<comment type="caution">
    <text evidence="2">The sequence shown here is derived from an EMBL/GenBank/DDBJ whole genome shotgun (WGS) entry which is preliminary data.</text>
</comment>
<sequence length="292" mass="33255">MSNFGEPVETKVSNEIKNLFRTEKRYKYVEITEVIDLEKMLEKGEVKVVFKVRPTTWRQKCIDLEYVMKLGSFTTSTSSGASPSSSLPTLGISDQNILSPFKRLYADSTDDEMESPKPSREEQYNFETPLQSPRDTVSVADPFDQQAQSFSNSLANPLFRSPTSQFDLEFDDDRIQSSYTSFRNRRVANTVNGYLDDLYSSIRDEEGELNLDNLDNDSIDDSEQDEQSTTYLDNVLDTLEYLQDGNPDNNAILQRLKTNVVEILSRYTSSFNGGNEEDDETASNDSLFLTEL</sequence>
<name>A0AAD5UIF4_9FUNG</name>
<keyword evidence="3" id="KW-1185">Reference proteome</keyword>
<dbReference type="EMBL" id="JADGKB010000021">
    <property type="protein sequence ID" value="KAJ3259072.1"/>
    <property type="molecule type" value="Genomic_DNA"/>
</dbReference>
<feature type="region of interest" description="Disordered" evidence="1">
    <location>
        <begin position="108"/>
        <end position="132"/>
    </location>
</feature>
<dbReference type="AlphaFoldDB" id="A0AAD5UIF4"/>
<reference evidence="2" key="1">
    <citation type="submission" date="2020-05" db="EMBL/GenBank/DDBJ databases">
        <title>Phylogenomic resolution of chytrid fungi.</title>
        <authorList>
            <person name="Stajich J.E."/>
            <person name="Amses K."/>
            <person name="Simmons R."/>
            <person name="Seto K."/>
            <person name="Myers J."/>
            <person name="Bonds A."/>
            <person name="Quandt C.A."/>
            <person name="Barry K."/>
            <person name="Liu P."/>
            <person name="Grigoriev I."/>
            <person name="Longcore J.E."/>
            <person name="James T.Y."/>
        </authorList>
    </citation>
    <scope>NUCLEOTIDE SEQUENCE</scope>
    <source>
        <strain evidence="2">PLAUS21</strain>
    </source>
</reference>
<organism evidence="2 3">
    <name type="scientific">Boothiomyces macroporosus</name>
    <dbReference type="NCBI Taxonomy" id="261099"/>
    <lineage>
        <taxon>Eukaryota</taxon>
        <taxon>Fungi</taxon>
        <taxon>Fungi incertae sedis</taxon>
        <taxon>Chytridiomycota</taxon>
        <taxon>Chytridiomycota incertae sedis</taxon>
        <taxon>Chytridiomycetes</taxon>
        <taxon>Rhizophydiales</taxon>
        <taxon>Terramycetaceae</taxon>
        <taxon>Boothiomyces</taxon>
    </lineage>
</organism>
<feature type="compositionally biased region" description="Basic and acidic residues" evidence="1">
    <location>
        <begin position="114"/>
        <end position="123"/>
    </location>
</feature>
<feature type="compositionally biased region" description="Polar residues" evidence="1">
    <location>
        <begin position="283"/>
        <end position="292"/>
    </location>
</feature>
<evidence type="ECO:0000256" key="1">
    <source>
        <dbReference type="SAM" id="MobiDB-lite"/>
    </source>
</evidence>